<protein>
    <submittedName>
        <fullName evidence="3">SGNH hydrolase</fullName>
    </submittedName>
</protein>
<dbReference type="AlphaFoldDB" id="A0A919QEA2"/>
<dbReference type="PANTHER" id="PTHR43784">
    <property type="entry name" value="GDSL-LIKE LIPASE/ACYLHYDROLASE, PUTATIVE (AFU_ORTHOLOGUE AFUA_2G00820)-RELATED"/>
    <property type="match status" value="1"/>
</dbReference>
<evidence type="ECO:0000313" key="4">
    <source>
        <dbReference type="Proteomes" id="UP000640052"/>
    </source>
</evidence>
<dbReference type="SUPFAM" id="SSF52266">
    <property type="entry name" value="SGNH hydrolase"/>
    <property type="match status" value="1"/>
</dbReference>
<feature type="domain" description="SGNH hydrolase-type esterase" evidence="2">
    <location>
        <begin position="254"/>
        <end position="448"/>
    </location>
</feature>
<evidence type="ECO:0000313" key="3">
    <source>
        <dbReference type="EMBL" id="GIH25770.1"/>
    </source>
</evidence>
<keyword evidence="4" id="KW-1185">Reference proteome</keyword>
<keyword evidence="1" id="KW-1133">Transmembrane helix</keyword>
<keyword evidence="3" id="KW-0378">Hydrolase</keyword>
<name>A0A919QEA2_9ACTN</name>
<dbReference type="PANTHER" id="PTHR43784:SF2">
    <property type="entry name" value="GDSL-LIKE LIPASE_ACYLHYDROLASE, PUTATIVE (AFU_ORTHOLOGUE AFUA_2G00820)-RELATED"/>
    <property type="match status" value="1"/>
</dbReference>
<gene>
    <name evidence="3" type="ORF">Aph01nite_40800</name>
</gene>
<dbReference type="Proteomes" id="UP000640052">
    <property type="component" value="Unassembled WGS sequence"/>
</dbReference>
<dbReference type="InterPro" id="IPR013830">
    <property type="entry name" value="SGNH_hydro"/>
</dbReference>
<dbReference type="EMBL" id="BOOA01000032">
    <property type="protein sequence ID" value="GIH25770.1"/>
    <property type="molecule type" value="Genomic_DNA"/>
</dbReference>
<keyword evidence="1" id="KW-0472">Membrane</keyword>
<sequence length="470" mass="50190">MNAPPLHSPRRLAALTQPAERMSQLTRTVIAAIIAIAVVMVSPALSALGAEGRTTDPFGGRVKPKMDGHWVNTWVSMPQLTEPGNMPPAPFTQDNLVMANATLRQTLHTSVGGQQIRLRFSNAFGGTALPITKVTVALPAGGQAGVSAIVPESVKPVTFSGRTSVSVPVGAQIVSDPLNFTIAPRSNLTVTTYLAEGQASNNITSHPGSRTSSWLLAGDHAGAADLVGSTRTDHWYFLSGLEVWSKDSTAAVAILGDSLTDGRGSTTNGNDRWPDQMLDRLQSRHDTSNVAVLNQAAGGNRVLNDGLGPNAQGRVDRDVLAQSGVEWLIVFEGVNDIGTAEASEAAQQRVVADLITAYDQMIVRARAKGIRVYGATITPFGGNTSYDDPAGLREASRQAVNDWIRTSRRFDAVVDLDKATRDPANPRQLLPAYDTGDRLHLNPTGYKAIADAFPSRLFKREPLPWGFGFD</sequence>
<organism evidence="3 4">
    <name type="scientific">Acrocarpospora phusangensis</name>
    <dbReference type="NCBI Taxonomy" id="1070424"/>
    <lineage>
        <taxon>Bacteria</taxon>
        <taxon>Bacillati</taxon>
        <taxon>Actinomycetota</taxon>
        <taxon>Actinomycetes</taxon>
        <taxon>Streptosporangiales</taxon>
        <taxon>Streptosporangiaceae</taxon>
        <taxon>Acrocarpospora</taxon>
    </lineage>
</organism>
<dbReference type="CDD" id="cd01830">
    <property type="entry name" value="XynE_like"/>
    <property type="match status" value="1"/>
</dbReference>
<evidence type="ECO:0000256" key="1">
    <source>
        <dbReference type="SAM" id="Phobius"/>
    </source>
</evidence>
<proteinExistence type="predicted"/>
<comment type="caution">
    <text evidence="3">The sequence shown here is derived from an EMBL/GenBank/DDBJ whole genome shotgun (WGS) entry which is preliminary data.</text>
</comment>
<dbReference type="InterPro" id="IPR053140">
    <property type="entry name" value="GDSL_Rv0518-like"/>
</dbReference>
<dbReference type="GO" id="GO:0016787">
    <property type="term" value="F:hydrolase activity"/>
    <property type="evidence" value="ECO:0007669"/>
    <property type="project" value="UniProtKB-KW"/>
</dbReference>
<dbReference type="RefSeq" id="WP_204042471.1">
    <property type="nucleotide sequence ID" value="NZ_BOOA01000032.1"/>
</dbReference>
<feature type="transmembrane region" description="Helical" evidence="1">
    <location>
        <begin position="29"/>
        <end position="48"/>
    </location>
</feature>
<accession>A0A919QEA2</accession>
<reference evidence="3" key="1">
    <citation type="submission" date="2021-01" db="EMBL/GenBank/DDBJ databases">
        <title>Whole genome shotgun sequence of Acrocarpospora phusangensis NBRC 108782.</title>
        <authorList>
            <person name="Komaki H."/>
            <person name="Tamura T."/>
        </authorList>
    </citation>
    <scope>NUCLEOTIDE SEQUENCE</scope>
    <source>
        <strain evidence="3">NBRC 108782</strain>
    </source>
</reference>
<dbReference type="InterPro" id="IPR036514">
    <property type="entry name" value="SGNH_hydro_sf"/>
</dbReference>
<keyword evidence="1" id="KW-0812">Transmembrane</keyword>
<dbReference type="Gene3D" id="3.40.50.1110">
    <property type="entry name" value="SGNH hydrolase"/>
    <property type="match status" value="1"/>
</dbReference>
<dbReference type="Pfam" id="PF13472">
    <property type="entry name" value="Lipase_GDSL_2"/>
    <property type="match status" value="1"/>
</dbReference>
<evidence type="ECO:0000259" key="2">
    <source>
        <dbReference type="Pfam" id="PF13472"/>
    </source>
</evidence>